<proteinExistence type="predicted"/>
<sequence>GPEDARLAGGRGRCSGRLEVKHQGEWRALSLRGREAGAQANVRYALVACRHIGCGSVVSIEHNSNNTDSQPAWEVNFSCSGPESSLQECGSPSARKRIHGKESWTSSLDVICSDVNELRLAGGGTRCKGILEGKQEGEWRPLTDSLSHTRTGTMVCERLGCGGLISTSGIRSAKRHRVWELSYDCRDLGPTECSAWQESGSDRLITLSCSDLHPPLHASTSTKGARLVDGPERCSGKLQLKSTGSWASVCSVSFSSEAALVACRDLGCGFADTFYERGLGAQSQTWGPLLQCEGTEKHLVDCPSTMLNATETDLKRPRQPFATLYTSQGPVDDKNGELLKGHRFAISCFYASPYNVSSIRLRSGDGSDPSSEQIKAPEQNEAIFLFPAAENSHQGTYQCDYNFDFSQEIFSEPRVMHLTVKDLEDVRLVNMQSRCAGALEVQHQEEWRAVSFLHSWSLREASVVCTQLGCGAPVSSSRVQLPGAARPAWRFYSDCDGSEGALMGCGSVRKWLSSSGSTQVICSDILLPPNRPVISTSSYYDDQERDVLLFKGHSFSLNCSVEPQYPGGSFSLMLTGSNPTSYTLPAVNHSAFFRFAAAEPAHQGNYSCVYHNYVFHQNFSAEGQSLSLILQEDYDVMLDDGVLREDDSEACAGRLLVYQEEWRPLSTGSGVWDLKHAALVCRQLGCGSAASTKQIDLLHNMPVSRFFSDCDGSESALMDCGSVQLWFSSTAIQVVCTGHQGAAGRT</sequence>
<protein>
    <submittedName>
        <fullName evidence="1">Uncharacterized protein</fullName>
    </submittedName>
</protein>
<evidence type="ECO:0000313" key="2">
    <source>
        <dbReference type="Proteomes" id="UP001057452"/>
    </source>
</evidence>
<evidence type="ECO:0000313" key="1">
    <source>
        <dbReference type="EMBL" id="KAI4832240.1"/>
    </source>
</evidence>
<feature type="non-terminal residue" evidence="1">
    <location>
        <position position="1"/>
    </location>
</feature>
<reference evidence="1" key="1">
    <citation type="submission" date="2022-05" db="EMBL/GenBank/DDBJ databases">
        <title>Chromosome-level genome of Chaenocephalus aceratus.</title>
        <authorList>
            <person name="Park H."/>
        </authorList>
    </citation>
    <scope>NUCLEOTIDE SEQUENCE</scope>
    <source>
        <strain evidence="1">KU_202001</strain>
    </source>
</reference>
<organism evidence="1 2">
    <name type="scientific">Chaenocephalus aceratus</name>
    <name type="common">Blackfin icefish</name>
    <name type="synonym">Chaenichthys aceratus</name>
    <dbReference type="NCBI Taxonomy" id="36190"/>
    <lineage>
        <taxon>Eukaryota</taxon>
        <taxon>Metazoa</taxon>
        <taxon>Chordata</taxon>
        <taxon>Craniata</taxon>
        <taxon>Vertebrata</taxon>
        <taxon>Euteleostomi</taxon>
        <taxon>Actinopterygii</taxon>
        <taxon>Neopterygii</taxon>
        <taxon>Teleostei</taxon>
        <taxon>Neoteleostei</taxon>
        <taxon>Acanthomorphata</taxon>
        <taxon>Eupercaria</taxon>
        <taxon>Perciformes</taxon>
        <taxon>Notothenioidei</taxon>
        <taxon>Channichthyidae</taxon>
        <taxon>Chaenocephalus</taxon>
    </lineage>
</organism>
<dbReference type="EMBL" id="CM043785">
    <property type="protein sequence ID" value="KAI4832240.1"/>
    <property type="molecule type" value="Genomic_DNA"/>
</dbReference>
<dbReference type="Proteomes" id="UP001057452">
    <property type="component" value="Chromosome 1"/>
</dbReference>
<name>A0ACB9XZ25_CHAAC</name>
<comment type="caution">
    <text evidence="1">The sequence shown here is derived from an EMBL/GenBank/DDBJ whole genome shotgun (WGS) entry which is preliminary data.</text>
</comment>
<keyword evidence="2" id="KW-1185">Reference proteome</keyword>
<gene>
    <name evidence="1" type="ORF">KUCAC02_015214</name>
</gene>
<accession>A0ACB9XZ25</accession>